<organism evidence="2 3">
    <name type="scientific">Marivibrio halodurans</name>
    <dbReference type="NCBI Taxonomy" id="2039722"/>
    <lineage>
        <taxon>Bacteria</taxon>
        <taxon>Pseudomonadati</taxon>
        <taxon>Pseudomonadota</taxon>
        <taxon>Alphaproteobacteria</taxon>
        <taxon>Rhodospirillales</taxon>
        <taxon>Rhodospirillaceae</taxon>
        <taxon>Marivibrio</taxon>
    </lineage>
</organism>
<dbReference type="SUPFAM" id="SSF56300">
    <property type="entry name" value="Metallo-dependent phosphatases"/>
    <property type="match status" value="1"/>
</dbReference>
<comment type="caution">
    <text evidence="2">The sequence shown here is derived from an EMBL/GenBank/DDBJ whole genome shotgun (WGS) entry which is preliminary data.</text>
</comment>
<evidence type="ECO:0000259" key="1">
    <source>
        <dbReference type="Pfam" id="PF00149"/>
    </source>
</evidence>
<dbReference type="GO" id="GO:0110154">
    <property type="term" value="P:RNA decapping"/>
    <property type="evidence" value="ECO:0007669"/>
    <property type="project" value="TreeGrafter"/>
</dbReference>
<dbReference type="GO" id="GO:0008803">
    <property type="term" value="F:bis(5'-nucleosyl)-tetraphosphatase (symmetrical) activity"/>
    <property type="evidence" value="ECO:0007669"/>
    <property type="project" value="TreeGrafter"/>
</dbReference>
<sequence>MMDRPAHLSDTAPAAPPAAPDGVRLYAVGDVHGCRAHLRILLGRIAADAAGTAQTAIRIVFLGDYVDRGPDSAGVIDDILMLDREGLAPHGLDDGRPVTVVTLKGNHEDYFTRFLIGDLTIAPSWMINGGAETLESYDVEPPARHDDPDDLLRASHDLAHAVPAAHRRFLDALAYSHRAGGYFLVHAGVRPGVPLDAQDPAELIWIRKPFLESTADFGAFVVHGHTPVPTVEERPNRLDIDTGACYGGELTAACFWGTERRFLRAGF</sequence>
<dbReference type="Gene3D" id="3.60.21.10">
    <property type="match status" value="1"/>
</dbReference>
<name>A0A8J7V315_9PROT</name>
<reference evidence="2" key="1">
    <citation type="submission" date="2021-04" db="EMBL/GenBank/DDBJ databases">
        <authorList>
            <person name="Zhang D.-C."/>
        </authorList>
    </citation>
    <scope>NUCLEOTIDE SEQUENCE</scope>
    <source>
        <strain evidence="2">CGMCC 1.15697</strain>
    </source>
</reference>
<dbReference type="AlphaFoldDB" id="A0A8J7V315"/>
<accession>A0A8J7V315</accession>
<dbReference type="InterPro" id="IPR004843">
    <property type="entry name" value="Calcineurin-like_PHP"/>
</dbReference>
<dbReference type="GO" id="GO:0005737">
    <property type="term" value="C:cytoplasm"/>
    <property type="evidence" value="ECO:0007669"/>
    <property type="project" value="TreeGrafter"/>
</dbReference>
<dbReference type="Pfam" id="PF00149">
    <property type="entry name" value="Metallophos"/>
    <property type="match status" value="1"/>
</dbReference>
<evidence type="ECO:0000313" key="2">
    <source>
        <dbReference type="EMBL" id="MBP5856339.1"/>
    </source>
</evidence>
<dbReference type="RefSeq" id="WP_210680922.1">
    <property type="nucleotide sequence ID" value="NZ_JAGMWN010000002.1"/>
</dbReference>
<dbReference type="EMBL" id="JAGMWN010000002">
    <property type="protein sequence ID" value="MBP5856339.1"/>
    <property type="molecule type" value="Genomic_DNA"/>
</dbReference>
<dbReference type="Proteomes" id="UP000672602">
    <property type="component" value="Unassembled WGS sequence"/>
</dbReference>
<dbReference type="GO" id="GO:0016791">
    <property type="term" value="F:phosphatase activity"/>
    <property type="evidence" value="ECO:0007669"/>
    <property type="project" value="TreeGrafter"/>
</dbReference>
<feature type="domain" description="Calcineurin-like phosphoesterase" evidence="1">
    <location>
        <begin position="24"/>
        <end position="234"/>
    </location>
</feature>
<dbReference type="InterPro" id="IPR050126">
    <property type="entry name" value="Ap4A_hydrolase"/>
</dbReference>
<proteinExistence type="predicted"/>
<dbReference type="PANTHER" id="PTHR42850:SF4">
    <property type="entry name" value="ZINC-DEPENDENT ENDOPOLYPHOSPHATASE"/>
    <property type="match status" value="1"/>
</dbReference>
<gene>
    <name evidence="2" type="ORF">KAJ83_04925</name>
</gene>
<evidence type="ECO:0000313" key="3">
    <source>
        <dbReference type="Proteomes" id="UP000672602"/>
    </source>
</evidence>
<dbReference type="InterPro" id="IPR029052">
    <property type="entry name" value="Metallo-depent_PP-like"/>
</dbReference>
<keyword evidence="3" id="KW-1185">Reference proteome</keyword>
<dbReference type="PANTHER" id="PTHR42850">
    <property type="entry name" value="METALLOPHOSPHOESTERASE"/>
    <property type="match status" value="1"/>
</dbReference>
<protein>
    <submittedName>
        <fullName evidence="2">Metallophosphoesterase</fullName>
    </submittedName>
</protein>